<dbReference type="KEGG" id="btho:Btheta7330_03279"/>
<organism evidence="6 14">
    <name type="scientific">Bacteroides thetaiotaomicron</name>
    <dbReference type="NCBI Taxonomy" id="818"/>
    <lineage>
        <taxon>Bacteria</taxon>
        <taxon>Pseudomonadati</taxon>
        <taxon>Bacteroidota</taxon>
        <taxon>Bacteroidia</taxon>
        <taxon>Bacteroidales</taxon>
        <taxon>Bacteroidaceae</taxon>
        <taxon>Bacteroides</taxon>
    </lineage>
</organism>
<evidence type="ECO:0000313" key="16">
    <source>
        <dbReference type="Proteomes" id="UP000488521"/>
    </source>
</evidence>
<reference evidence="9 12" key="2">
    <citation type="submission" date="2018-08" db="EMBL/GenBank/DDBJ databases">
        <title>A genome reference for cultivated species of the human gut microbiota.</title>
        <authorList>
            <person name="Zou Y."/>
            <person name="Xue W."/>
            <person name="Luo G."/>
        </authorList>
    </citation>
    <scope>NUCLEOTIDE SEQUENCE [LARGE SCALE GENOMIC DNA]</scope>
    <source>
        <strain evidence="9 12">AM30-26</strain>
    </source>
</reference>
<sequence length="531" mass="59309">MILNKILSWNKLSILGISLMLLNNISCIDYEDNVNPNEVTEEMMEVDNLKTGAFFSQMLRRVVIINDGDKLDSDYQIAQNLSHDLYSGYIAATLGSTNHNGQYNFQEQWVNATFDYAYTGIMAPWQSIHKIATEQELPEVDALATIVKVEGMHRIADTFGPIPYVNYGSSSLYDALDLVYNKFFEELDNAIEVLSNYVNGNVDAKLMSDYDCVYGGDVEKWVKFANTLRLRLAIRVSYANPTLAEAQAKKSMENMFGFIESKAERAELSHNSLEYHHPLHEIAYNFNSGDCRPGATIVAYLNGLNDSRISSYFTAADDGEYHGVRIGITTSNMSNYQGNKISNLNINRASTPVVWMTAAESFFLRAEGALRGWDMGGTAKSFYEQGVRMSFEENNAAGVDDYLADHTSTPGAFADNVGSDNYTFSSRVTPAWDDNAGFEAQLERIITQKWIANYPDGPEGWSEYRRTGYPEVIPVVRNSSNGTIDTQLQVRRLPYTRDEKINNASGVASGISALGGQDTGGTKLWWDKKSR</sequence>
<dbReference type="Proteomes" id="UP000095576">
    <property type="component" value="Unassembled WGS sequence"/>
</dbReference>
<dbReference type="GeneID" id="60925880"/>
<dbReference type="EMBL" id="QSJP01000030">
    <property type="protein sequence ID" value="RHD81655.1"/>
    <property type="molecule type" value="Genomic_DNA"/>
</dbReference>
<dbReference type="Gene3D" id="1.25.40.390">
    <property type="match status" value="1"/>
</dbReference>
<dbReference type="PATRIC" id="fig|818.23.peg.3372"/>
<reference evidence="13 14" key="3">
    <citation type="journal article" date="2019" name="Nat. Med.">
        <title>A library of human gut bacterial isolates paired with longitudinal multiomics data enables mechanistic microbiome research.</title>
        <authorList>
            <person name="Poyet M."/>
            <person name="Groussin M."/>
            <person name="Gibbons S.M."/>
            <person name="Avila-Pacheco J."/>
            <person name="Jiang X."/>
            <person name="Kearney S.M."/>
            <person name="Perrotta A.R."/>
            <person name="Berdy B."/>
            <person name="Zhao S."/>
            <person name="Lieberman T.D."/>
            <person name="Swanson P.K."/>
            <person name="Smith M."/>
            <person name="Roesemann S."/>
            <person name="Alexander J.E."/>
            <person name="Rich S.A."/>
            <person name="Livny J."/>
            <person name="Vlamakis H."/>
            <person name="Clish C."/>
            <person name="Bullock K."/>
            <person name="Deik A."/>
            <person name="Scott J."/>
            <person name="Pierce K.A."/>
            <person name="Xavier R.J."/>
            <person name="Alm E.J."/>
        </authorList>
    </citation>
    <scope>NUCLEOTIDE SEQUENCE [LARGE SCALE GENOMIC DNA]</scope>
    <source>
        <strain evidence="5 16">BIOML-A156</strain>
        <strain evidence="4 13">BIOML-A160</strain>
        <strain evidence="6 14">BIOML-A162</strain>
        <strain evidence="3 15">BIOML-A165</strain>
    </source>
</reference>
<reference evidence="8" key="7">
    <citation type="submission" date="2022-10" db="EMBL/GenBank/DDBJ databases">
        <title>Human gut microbiome strain richness.</title>
        <authorList>
            <person name="Chen-Liaw A."/>
        </authorList>
    </citation>
    <scope>NUCLEOTIDE SEQUENCE</scope>
    <source>
        <strain evidence="8">1001283st1_A3_1001283B150304_161114</strain>
    </source>
</reference>
<evidence type="ECO:0000313" key="9">
    <source>
        <dbReference type="EMBL" id="RHD81655.1"/>
    </source>
</evidence>
<reference evidence="10" key="6">
    <citation type="submission" date="2021-06" db="EMBL/GenBank/DDBJ databases">
        <title>Interrogation of the integrated mobile genetic elements in gut-associated Bacteroides with a consensus prediction approach.</title>
        <authorList>
            <person name="Campbell D.E."/>
            <person name="Leigh J.R."/>
            <person name="Kim T."/>
            <person name="England W."/>
            <person name="Whitaker R.J."/>
            <person name="Degnan P.H."/>
        </authorList>
    </citation>
    <scope>NUCLEOTIDE SEQUENCE</scope>
    <source>
        <strain evidence="10">VPI-3443</strain>
    </source>
</reference>
<evidence type="ECO:0000313" key="12">
    <source>
        <dbReference type="Proteomes" id="UP000284785"/>
    </source>
</evidence>
<dbReference type="OMA" id="EYGSANY"/>
<name>A0A0P0FHC6_BACT4</name>
<reference evidence="1 17" key="4">
    <citation type="submission" date="2020-02" db="EMBL/GenBank/DDBJ databases">
        <title>Whole-genome sequencing and comparative analysis of the genomes of Bacteroides thetaiotaomicron and Escherichia coli isolated from a healthy resident in Vietnam.</title>
        <authorList>
            <person name="Mohsin M."/>
            <person name="Tanaka K."/>
            <person name="Kawahara R."/>
            <person name="Kondo S."/>
            <person name="Noguchi H."/>
            <person name="Motooka D."/>
            <person name="Nakamura S."/>
            <person name="Khong D.T."/>
            <person name="Nguyen T.N."/>
            <person name="Tran H.T."/>
            <person name="Yamamoto Y."/>
        </authorList>
    </citation>
    <scope>NUCLEOTIDE SEQUENCE [LARGE SCALE GENOMIC DNA]</scope>
    <source>
        <strain evidence="1 17">F9-2</strain>
    </source>
</reference>
<evidence type="ECO:0000313" key="1">
    <source>
        <dbReference type="EMBL" id="BCA49354.1"/>
    </source>
</evidence>
<keyword evidence="6" id="KW-0449">Lipoprotein</keyword>
<evidence type="ECO:0000313" key="5">
    <source>
        <dbReference type="EMBL" id="KAB4474781.1"/>
    </source>
</evidence>
<dbReference type="InterPro" id="IPR011990">
    <property type="entry name" value="TPR-like_helical_dom_sf"/>
</dbReference>
<dbReference type="EMBL" id="WCRW01000001">
    <property type="protein sequence ID" value="KAB4458727.1"/>
    <property type="molecule type" value="Genomic_DNA"/>
</dbReference>
<dbReference type="EMBL" id="AP022660">
    <property type="protein sequence ID" value="BCA49354.1"/>
    <property type="molecule type" value="Genomic_DNA"/>
</dbReference>
<evidence type="ECO:0000313" key="11">
    <source>
        <dbReference type="Proteomes" id="UP000095576"/>
    </source>
</evidence>
<dbReference type="Proteomes" id="UP000488521">
    <property type="component" value="Unassembled WGS sequence"/>
</dbReference>
<accession>A0A0P0FHC6</accession>
<protein>
    <submittedName>
        <fullName evidence="2 6">Lipoprotein</fullName>
    </submittedName>
    <submittedName>
        <fullName evidence="8">RagB/SusD family nutrient uptake outer membrane protein</fullName>
    </submittedName>
</protein>
<dbReference type="EMBL" id="JAGZEE010000005">
    <property type="protein sequence ID" value="MBS5410200.1"/>
    <property type="molecule type" value="Genomic_DNA"/>
</dbReference>
<dbReference type="Proteomes" id="UP000436858">
    <property type="component" value="Unassembled WGS sequence"/>
</dbReference>
<evidence type="ECO:0000313" key="2">
    <source>
        <dbReference type="EMBL" id="CUP42979.1"/>
    </source>
</evidence>
<accession>C6IQC9</accession>
<evidence type="ECO:0000313" key="6">
    <source>
        <dbReference type="EMBL" id="KAB4486925.1"/>
    </source>
</evidence>
<evidence type="ECO:0000313" key="13">
    <source>
        <dbReference type="Proteomes" id="UP000436825"/>
    </source>
</evidence>
<dbReference type="RefSeq" id="WP_008766778.1">
    <property type="nucleotide sequence ID" value="NZ_AP022660.1"/>
</dbReference>
<dbReference type="Proteomes" id="UP001217776">
    <property type="component" value="Unassembled WGS sequence"/>
</dbReference>
<evidence type="ECO:0000313" key="14">
    <source>
        <dbReference type="Proteomes" id="UP000436858"/>
    </source>
</evidence>
<dbReference type="Proteomes" id="UP000460317">
    <property type="component" value="Unassembled WGS sequence"/>
</dbReference>
<evidence type="ECO:0000313" key="3">
    <source>
        <dbReference type="EMBL" id="KAB4454716.1"/>
    </source>
</evidence>
<dbReference type="EMBL" id="JAQNVG010000038">
    <property type="protein sequence ID" value="MDC2237933.1"/>
    <property type="molecule type" value="Genomic_DNA"/>
</dbReference>
<dbReference type="Proteomes" id="UP000500882">
    <property type="component" value="Chromosome"/>
</dbReference>
<evidence type="ECO:0000313" key="7">
    <source>
        <dbReference type="EMBL" id="MBS5410200.1"/>
    </source>
</evidence>
<dbReference type="Proteomes" id="UP000436825">
    <property type="component" value="Unassembled WGS sequence"/>
</dbReference>
<dbReference type="Pfam" id="PF12741">
    <property type="entry name" value="SusD-like"/>
    <property type="match status" value="1"/>
</dbReference>
<dbReference type="EMBL" id="CP083685">
    <property type="protein sequence ID" value="UYU88939.1"/>
    <property type="molecule type" value="Genomic_DNA"/>
</dbReference>
<reference evidence="7" key="5">
    <citation type="submission" date="2021-02" db="EMBL/GenBank/DDBJ databases">
        <title>Infant gut strain persistence is associated with maternal origin, phylogeny, and functional potential including surface adhesion and iron acquisition.</title>
        <authorList>
            <person name="Lou Y.C."/>
        </authorList>
    </citation>
    <scope>NUCLEOTIDE SEQUENCE</scope>
    <source>
        <strain evidence="7">L3_082_243G1_dasL3_082_243G1_maxbin2.maxbin.015s ta_sub</strain>
    </source>
</reference>
<dbReference type="Proteomes" id="UP000284785">
    <property type="component" value="Unassembled WGS sequence"/>
</dbReference>
<gene>
    <name evidence="1" type="ORF">BatF92_12960</name>
    <name evidence="9" type="ORF">DW780_23775</name>
    <name evidence="2" type="ORF">ERS852511_02096</name>
    <name evidence="5" type="ORF">GAN59_10465</name>
    <name evidence="4" type="ORF">GAN75_01365</name>
    <name evidence="6" type="ORF">GAN91_02630</name>
    <name evidence="3" type="ORF">GAN93_03345</name>
    <name evidence="7" type="ORF">KHY35_05700</name>
    <name evidence="10" type="ORF">KQP74_13330</name>
    <name evidence="8" type="ORF">PO127_19510</name>
</gene>
<dbReference type="AlphaFoldDB" id="A0A0P0FHC6"/>
<dbReference type="Proteomes" id="UP000782901">
    <property type="component" value="Unassembled WGS sequence"/>
</dbReference>
<evidence type="ECO:0000313" key="15">
    <source>
        <dbReference type="Proteomes" id="UP000460317"/>
    </source>
</evidence>
<dbReference type="EMBL" id="WCRS01000005">
    <property type="protein sequence ID" value="KAB4474781.1"/>
    <property type="molecule type" value="Genomic_DNA"/>
</dbReference>
<evidence type="ECO:0000313" key="8">
    <source>
        <dbReference type="EMBL" id="MDC2237933.1"/>
    </source>
</evidence>
<dbReference type="SUPFAM" id="SSF48452">
    <property type="entry name" value="TPR-like"/>
    <property type="match status" value="1"/>
</dbReference>
<evidence type="ECO:0000313" key="10">
    <source>
        <dbReference type="EMBL" id="UYU88939.1"/>
    </source>
</evidence>
<evidence type="ECO:0000313" key="17">
    <source>
        <dbReference type="Proteomes" id="UP000500882"/>
    </source>
</evidence>
<dbReference type="EMBL" id="WCSB01000002">
    <property type="protein sequence ID" value="KAB4454716.1"/>
    <property type="molecule type" value="Genomic_DNA"/>
</dbReference>
<evidence type="ECO:0000313" key="4">
    <source>
        <dbReference type="EMBL" id="KAB4458727.1"/>
    </source>
</evidence>
<reference evidence="2 11" key="1">
    <citation type="submission" date="2015-09" db="EMBL/GenBank/DDBJ databases">
        <authorList>
            <consortium name="Pathogen Informatics"/>
        </authorList>
    </citation>
    <scope>NUCLEOTIDE SEQUENCE [LARGE SCALE GENOMIC DNA]</scope>
    <source>
        <strain evidence="2 11">2789STDY5834899</strain>
    </source>
</reference>
<dbReference type="EMBL" id="WCRY01000002">
    <property type="protein sequence ID" value="KAB4486925.1"/>
    <property type="molecule type" value="Genomic_DNA"/>
</dbReference>
<proteinExistence type="predicted"/>
<dbReference type="EMBL" id="CZAP01000005">
    <property type="protein sequence ID" value="CUP42979.1"/>
    <property type="molecule type" value="Genomic_DNA"/>
</dbReference>
<dbReference type="InterPro" id="IPR024302">
    <property type="entry name" value="SusD-like"/>
</dbReference>
<dbReference type="Proteomes" id="UP001162960">
    <property type="component" value="Chromosome"/>
</dbReference>